<proteinExistence type="predicted"/>
<dbReference type="RefSeq" id="XP_001798982.1">
    <property type="nucleotide sequence ID" value="XM_001798930.1"/>
</dbReference>
<protein>
    <submittedName>
        <fullName evidence="1">Uncharacterized protein</fullName>
    </submittedName>
</protein>
<evidence type="ECO:0000313" key="2">
    <source>
        <dbReference type="Proteomes" id="UP000001055"/>
    </source>
</evidence>
<dbReference type="GeneID" id="5975881"/>
<sequence>MATEEQGAEVWHVRASLRELDDTGFRVERTLRRLRRAALSPGGETPIPRHRLRLRQPDQGIIQYSSFLHHVSYNI</sequence>
<dbReference type="KEGG" id="pno:SNOG_08673"/>
<dbReference type="Proteomes" id="UP000001055">
    <property type="component" value="Unassembled WGS sequence"/>
</dbReference>
<name>Q0UHU1_PHANO</name>
<evidence type="ECO:0000313" key="1">
    <source>
        <dbReference type="EMBL" id="EAT83841.1"/>
    </source>
</evidence>
<dbReference type="InParanoid" id="Q0UHU1"/>
<dbReference type="EMBL" id="CH445337">
    <property type="protein sequence ID" value="EAT83841.1"/>
    <property type="molecule type" value="Genomic_DNA"/>
</dbReference>
<dbReference type="AlphaFoldDB" id="Q0UHU1"/>
<organism evidence="1 2">
    <name type="scientific">Phaeosphaeria nodorum (strain SN15 / ATCC MYA-4574 / FGSC 10173)</name>
    <name type="common">Glume blotch fungus</name>
    <name type="synonym">Parastagonospora nodorum</name>
    <dbReference type="NCBI Taxonomy" id="321614"/>
    <lineage>
        <taxon>Eukaryota</taxon>
        <taxon>Fungi</taxon>
        <taxon>Dikarya</taxon>
        <taxon>Ascomycota</taxon>
        <taxon>Pezizomycotina</taxon>
        <taxon>Dothideomycetes</taxon>
        <taxon>Pleosporomycetidae</taxon>
        <taxon>Pleosporales</taxon>
        <taxon>Pleosporineae</taxon>
        <taxon>Phaeosphaeriaceae</taxon>
        <taxon>Parastagonospora</taxon>
    </lineage>
</organism>
<reference evidence="2" key="1">
    <citation type="journal article" date="2007" name="Plant Cell">
        <title>Dothideomycete-plant interactions illuminated by genome sequencing and EST analysis of the wheat pathogen Stagonospora nodorum.</title>
        <authorList>
            <person name="Hane J.K."/>
            <person name="Lowe R.G."/>
            <person name="Solomon P.S."/>
            <person name="Tan K.C."/>
            <person name="Schoch C.L."/>
            <person name="Spatafora J.W."/>
            <person name="Crous P.W."/>
            <person name="Kodira C."/>
            <person name="Birren B.W."/>
            <person name="Galagan J.E."/>
            <person name="Torriani S.F."/>
            <person name="McDonald B.A."/>
            <person name="Oliver R.P."/>
        </authorList>
    </citation>
    <scope>NUCLEOTIDE SEQUENCE [LARGE SCALE GENOMIC DNA]</scope>
    <source>
        <strain evidence="2">SN15 / ATCC MYA-4574 / FGSC 10173</strain>
    </source>
</reference>
<accession>Q0UHU1</accession>
<gene>
    <name evidence="1" type="ORF">SNOG_08673</name>
</gene>